<name>A0A1G7CCF6_9RHOB</name>
<reference evidence="4 5" key="1">
    <citation type="submission" date="2016-10" db="EMBL/GenBank/DDBJ databases">
        <authorList>
            <person name="de Groot N.N."/>
        </authorList>
    </citation>
    <scope>NUCLEOTIDE SEQUENCE [LARGE SCALE GENOMIC DNA]</scope>
    <source>
        <strain evidence="4 5">DSM 22220</strain>
    </source>
</reference>
<dbReference type="CDD" id="cd04301">
    <property type="entry name" value="NAT_SF"/>
    <property type="match status" value="1"/>
</dbReference>
<dbReference type="Pfam" id="PF13673">
    <property type="entry name" value="Acetyltransf_10"/>
    <property type="match status" value="1"/>
</dbReference>
<dbReference type="InterPro" id="IPR050832">
    <property type="entry name" value="Bact_Acetyltransf"/>
</dbReference>
<evidence type="ECO:0000256" key="2">
    <source>
        <dbReference type="ARBA" id="ARBA00023315"/>
    </source>
</evidence>
<evidence type="ECO:0000259" key="3">
    <source>
        <dbReference type="PROSITE" id="PS51186"/>
    </source>
</evidence>
<dbReference type="PANTHER" id="PTHR43877">
    <property type="entry name" value="AMINOALKYLPHOSPHONATE N-ACETYLTRANSFERASE-RELATED-RELATED"/>
    <property type="match status" value="1"/>
</dbReference>
<evidence type="ECO:0000313" key="4">
    <source>
        <dbReference type="EMBL" id="SDE37018.1"/>
    </source>
</evidence>
<protein>
    <submittedName>
        <fullName evidence="4">ElaA protein</fullName>
    </submittedName>
</protein>
<dbReference type="PROSITE" id="PS51186">
    <property type="entry name" value="GNAT"/>
    <property type="match status" value="1"/>
</dbReference>
<dbReference type="Proteomes" id="UP000199344">
    <property type="component" value="Unassembled WGS sequence"/>
</dbReference>
<dbReference type="GO" id="GO:0016747">
    <property type="term" value="F:acyltransferase activity, transferring groups other than amino-acyl groups"/>
    <property type="evidence" value="ECO:0007669"/>
    <property type="project" value="InterPro"/>
</dbReference>
<keyword evidence="5" id="KW-1185">Reference proteome</keyword>
<dbReference type="OrthoDB" id="9796171at2"/>
<dbReference type="EMBL" id="FNAH01000006">
    <property type="protein sequence ID" value="SDE37018.1"/>
    <property type="molecule type" value="Genomic_DNA"/>
</dbReference>
<keyword evidence="2" id="KW-0012">Acyltransferase</keyword>
<dbReference type="RefSeq" id="WP_090523708.1">
    <property type="nucleotide sequence ID" value="NZ_FNAH01000006.1"/>
</dbReference>
<gene>
    <name evidence="4" type="ORF">SAMN05421538_10656</name>
</gene>
<proteinExistence type="predicted"/>
<keyword evidence="1" id="KW-0808">Transferase</keyword>
<accession>A0A1G7CCF6</accession>
<evidence type="ECO:0000256" key="1">
    <source>
        <dbReference type="ARBA" id="ARBA00022679"/>
    </source>
</evidence>
<evidence type="ECO:0000313" key="5">
    <source>
        <dbReference type="Proteomes" id="UP000199344"/>
    </source>
</evidence>
<organism evidence="4 5">
    <name type="scientific">Paracoccus isoporae</name>
    <dbReference type="NCBI Taxonomy" id="591205"/>
    <lineage>
        <taxon>Bacteria</taxon>
        <taxon>Pseudomonadati</taxon>
        <taxon>Pseudomonadota</taxon>
        <taxon>Alphaproteobacteria</taxon>
        <taxon>Rhodobacterales</taxon>
        <taxon>Paracoccaceae</taxon>
        <taxon>Paracoccus</taxon>
    </lineage>
</organism>
<dbReference type="InterPro" id="IPR000182">
    <property type="entry name" value="GNAT_dom"/>
</dbReference>
<feature type="domain" description="N-acetyltransferase" evidence="3">
    <location>
        <begin position="1"/>
        <end position="137"/>
    </location>
</feature>
<dbReference type="Gene3D" id="3.40.630.30">
    <property type="match status" value="1"/>
</dbReference>
<dbReference type="AlphaFoldDB" id="A0A1G7CCF6"/>
<dbReference type="SUPFAM" id="SSF55729">
    <property type="entry name" value="Acyl-CoA N-acyltransferases (Nat)"/>
    <property type="match status" value="1"/>
</dbReference>
<dbReference type="InterPro" id="IPR016181">
    <property type="entry name" value="Acyl_CoA_acyltransferase"/>
</dbReference>
<dbReference type="STRING" id="591205.SAMN05421538_10656"/>
<sequence length="137" mass="14971">MRVELTRDLATCHALRREVFIDEQGVSEAEELDDLDHAALHVLGWVGDDAVATARLVVSGDQAKIGRVCVLRAHRGTGAGATIMRGALDILRQRGIRTAKLASQVHALPFYEKLGFVAYGPEFLDAGIPHRDMTLEL</sequence>